<name>A0A2V4A1N6_9BACT</name>
<protein>
    <recommendedName>
        <fullName evidence="1">DUF4955 domain-containing protein</fullName>
    </recommendedName>
</protein>
<dbReference type="RefSeq" id="WP_110358707.1">
    <property type="nucleotide sequence ID" value="NZ_QFLI01000001.1"/>
</dbReference>
<dbReference type="PROSITE" id="PS51257">
    <property type="entry name" value="PROKAR_LIPOPROTEIN"/>
    <property type="match status" value="1"/>
</dbReference>
<reference evidence="2 3" key="1">
    <citation type="submission" date="2018-05" db="EMBL/GenBank/DDBJ databases">
        <title>Marinifilum breve JC075T sp. nov., a marine bacterium isolated from Yongle Blue Hole in the South China Sea.</title>
        <authorList>
            <person name="Fu T."/>
        </authorList>
    </citation>
    <scope>NUCLEOTIDE SEQUENCE [LARGE SCALE GENOMIC DNA]</scope>
    <source>
        <strain evidence="2 3">JC075</strain>
    </source>
</reference>
<dbReference type="Proteomes" id="UP000248079">
    <property type="component" value="Unassembled WGS sequence"/>
</dbReference>
<evidence type="ECO:0000313" key="2">
    <source>
        <dbReference type="EMBL" id="PXY02546.1"/>
    </source>
</evidence>
<evidence type="ECO:0000259" key="1">
    <source>
        <dbReference type="Pfam" id="PF16315"/>
    </source>
</evidence>
<dbReference type="Pfam" id="PF16315">
    <property type="entry name" value="DUF4955"/>
    <property type="match status" value="1"/>
</dbReference>
<evidence type="ECO:0000313" key="3">
    <source>
        <dbReference type="Proteomes" id="UP000248079"/>
    </source>
</evidence>
<dbReference type="OrthoDB" id="188639at2"/>
<dbReference type="InterPro" id="IPR012334">
    <property type="entry name" value="Pectin_lyas_fold"/>
</dbReference>
<keyword evidence="3" id="KW-1185">Reference proteome</keyword>
<sequence length="553" mass="62577">MKKNSKIHLILVVITLLVSCKEKVEVNVLNDFLKNGDKSILPDFSYAGYHYGEDNIPDVESRIFDITAFGAIANDGLDDTKAIQAAVDAAGQNGGGVVLFPEGRFHVNMDTSKTDIIRINHSNIVMRGAGSGKDGTIIYSGSETTQAEDNSPWLSPFVFHTGLALQSTDHFFDINQEAVYSKLLSDAKKGEYQLHLNRTDGLNKGDIIIVAMRNTKDESDLLNHLMEPLAQEYDPFMKTYLEAGKERQASFQYFLEVDQVLSDSIIKLKQSLRRDLLTQFDAFVVKIPMLKEVGIENFRFECAYKGGYKHHLTREHDYGWGAICLQRVAHGWIRNIHTTNYVQNTHLINSRNVTISDVTMTGYDGHYGAKMYHSSDNLVQDIKVEAKYTHGPGLEGACFGNVYRRIHLTHPSPVDFHGIGGKAFCPPMYNLYEDVTNLTRMAGGGAPQNIPHAGEYNVLWGLKMSGGNHDGWNELFHSWVWRDPKRFKNELHNDCHKLYLRTIVVGVHHPEKELSIENRTDDRSDEWIYVEGLNQKMNLPSLYQTQLDHRLGN</sequence>
<accession>A0A2V4A1N6</accession>
<organism evidence="2 3">
    <name type="scientific">Marinifilum breve</name>
    <dbReference type="NCBI Taxonomy" id="2184082"/>
    <lineage>
        <taxon>Bacteria</taxon>
        <taxon>Pseudomonadati</taxon>
        <taxon>Bacteroidota</taxon>
        <taxon>Bacteroidia</taxon>
        <taxon>Marinilabiliales</taxon>
        <taxon>Marinifilaceae</taxon>
    </lineage>
</organism>
<gene>
    <name evidence="2" type="ORF">DF185_00180</name>
</gene>
<proteinExistence type="predicted"/>
<dbReference type="EMBL" id="QFLI01000001">
    <property type="protein sequence ID" value="PXY02546.1"/>
    <property type="molecule type" value="Genomic_DNA"/>
</dbReference>
<dbReference type="InterPro" id="IPR032532">
    <property type="entry name" value="DUF4955"/>
</dbReference>
<dbReference type="AlphaFoldDB" id="A0A2V4A1N6"/>
<comment type="caution">
    <text evidence="2">The sequence shown here is derived from an EMBL/GenBank/DDBJ whole genome shotgun (WGS) entry which is preliminary data.</text>
</comment>
<dbReference type="SUPFAM" id="SSF51126">
    <property type="entry name" value="Pectin lyase-like"/>
    <property type="match status" value="1"/>
</dbReference>
<dbReference type="Gene3D" id="2.160.20.10">
    <property type="entry name" value="Single-stranded right-handed beta-helix, Pectin lyase-like"/>
    <property type="match status" value="2"/>
</dbReference>
<feature type="domain" description="DUF4955" evidence="1">
    <location>
        <begin position="389"/>
        <end position="553"/>
    </location>
</feature>
<dbReference type="InterPro" id="IPR011050">
    <property type="entry name" value="Pectin_lyase_fold/virulence"/>
</dbReference>